<keyword evidence="1" id="KW-1133">Transmembrane helix</keyword>
<evidence type="ECO:0000313" key="3">
    <source>
        <dbReference type="Proteomes" id="UP000076983"/>
    </source>
</evidence>
<dbReference type="STRING" id="29557.MGALLINA_00030"/>
<evidence type="ECO:0000256" key="1">
    <source>
        <dbReference type="SAM" id="Phobius"/>
    </source>
</evidence>
<comment type="caution">
    <text evidence="2">The sequence shown here is derived from an EMBL/GenBank/DDBJ whole genome shotgun (WGS) entry which is preliminary data.</text>
</comment>
<dbReference type="EMBL" id="LVLH01000003">
    <property type="protein sequence ID" value="OAB49219.1"/>
    <property type="molecule type" value="Genomic_DNA"/>
</dbReference>
<keyword evidence="3" id="KW-1185">Reference proteome</keyword>
<dbReference type="Proteomes" id="UP000076983">
    <property type="component" value="Unassembled WGS sequence"/>
</dbReference>
<keyword evidence="1" id="KW-0812">Transmembrane</keyword>
<name>A0A168RRL4_9BACT</name>
<proteinExistence type="predicted"/>
<evidence type="ECO:0000313" key="2">
    <source>
        <dbReference type="EMBL" id="OAB49219.1"/>
    </source>
</evidence>
<organism evidence="2 3">
    <name type="scientific">Mycoplasmopsis gallinarum</name>
    <dbReference type="NCBI Taxonomy" id="29557"/>
    <lineage>
        <taxon>Bacteria</taxon>
        <taxon>Bacillati</taxon>
        <taxon>Mycoplasmatota</taxon>
        <taxon>Mycoplasmoidales</taxon>
        <taxon>Metamycoplasmataceae</taxon>
        <taxon>Mycoplasmopsis</taxon>
    </lineage>
</organism>
<accession>A0A168RRL4</accession>
<dbReference type="RefSeq" id="WP_063625776.1">
    <property type="nucleotide sequence ID" value="NZ_LVLH01000003.1"/>
</dbReference>
<dbReference type="AlphaFoldDB" id="A0A168RRL4"/>
<gene>
    <name evidence="2" type="ORF">MGALLINA_00030</name>
</gene>
<sequence>MEQNIQTTKETQAKNKKIVTILLYILLVIFLVLIAISIAVIADFYIYKNSGEDGLILSAAQRVNGIWGWL</sequence>
<feature type="transmembrane region" description="Helical" evidence="1">
    <location>
        <begin position="21"/>
        <end position="47"/>
    </location>
</feature>
<protein>
    <submittedName>
        <fullName evidence="2">Uncharacterized protein</fullName>
    </submittedName>
</protein>
<reference evidence="2 3" key="1">
    <citation type="submission" date="2016-03" db="EMBL/GenBank/DDBJ databases">
        <title>Genome sequence of Mycoplasma gallinarum strain Mgn_IPT.</title>
        <authorList>
            <person name="Yacoub E."/>
            <person name="Sirand-Pugnet P."/>
            <person name="Barre A."/>
            <person name="Maurier F."/>
            <person name="Blanchard A."/>
            <person name="Ben Abdelmoumen B.M."/>
        </authorList>
    </citation>
    <scope>NUCLEOTIDE SEQUENCE [LARGE SCALE GENOMIC DNA]</scope>
    <source>
        <strain evidence="2 3">Mgn_IPT</strain>
    </source>
</reference>
<keyword evidence="1" id="KW-0472">Membrane</keyword>
<dbReference type="PATRIC" id="fig|29557.3.peg.69"/>